<accession>A0A1G8EGD9</accession>
<dbReference type="Proteomes" id="UP000199274">
    <property type="component" value="Unassembled WGS sequence"/>
</dbReference>
<dbReference type="AlphaFoldDB" id="A0A1G8EGD9"/>
<evidence type="ECO:0000313" key="2">
    <source>
        <dbReference type="Proteomes" id="UP000199274"/>
    </source>
</evidence>
<protein>
    <submittedName>
        <fullName evidence="1">Uncharacterized protein</fullName>
    </submittedName>
</protein>
<organism evidence="1 2">
    <name type="scientific">Flavobacterium omnivorum</name>
    <dbReference type="NCBI Taxonomy" id="178355"/>
    <lineage>
        <taxon>Bacteria</taxon>
        <taxon>Pseudomonadati</taxon>
        <taxon>Bacteroidota</taxon>
        <taxon>Flavobacteriia</taxon>
        <taxon>Flavobacteriales</taxon>
        <taxon>Flavobacteriaceae</taxon>
        <taxon>Flavobacterium</taxon>
    </lineage>
</organism>
<dbReference type="EMBL" id="FNDB01000012">
    <property type="protein sequence ID" value="SDH68992.1"/>
    <property type="molecule type" value="Genomic_DNA"/>
</dbReference>
<dbReference type="OrthoDB" id="2082707at2"/>
<keyword evidence="2" id="KW-1185">Reference proteome</keyword>
<reference evidence="2" key="1">
    <citation type="submission" date="2016-10" db="EMBL/GenBank/DDBJ databases">
        <authorList>
            <person name="Varghese N."/>
            <person name="Submissions S."/>
        </authorList>
    </citation>
    <scope>NUCLEOTIDE SEQUENCE [LARGE SCALE GENOMIC DNA]</scope>
    <source>
        <strain evidence="2">CGMCC 1.2747</strain>
    </source>
</reference>
<evidence type="ECO:0000313" key="1">
    <source>
        <dbReference type="EMBL" id="SDH68992.1"/>
    </source>
</evidence>
<gene>
    <name evidence="1" type="ORF">SAMN04488062_11221</name>
</gene>
<sequence length="94" mass="10229">MKNSITGFEAATVNGTRYLPGVDNNALATFSIYQNGVLIANSSRTRTLNVNTVDVSLRAIATVADGQAIDIRWRVDSGTITFTNRILTLNRVQL</sequence>
<dbReference type="RefSeq" id="WP_091257873.1">
    <property type="nucleotide sequence ID" value="NZ_FNDB01000012.1"/>
</dbReference>
<name>A0A1G8EGD9_9FLAO</name>
<proteinExistence type="predicted"/>
<dbReference type="STRING" id="178355.SAMN04488062_11221"/>